<sequence length="31" mass="3656">MPCHSLYLITDRVRWQQAQGITDVKHGLLIY</sequence>
<dbReference type="AlphaFoldDB" id="A0A0A9QC04"/>
<name>A0A0A9QC04_ARUDO</name>
<dbReference type="EMBL" id="GBRH01271957">
    <property type="protein sequence ID" value="JAD25938.1"/>
    <property type="molecule type" value="Transcribed_RNA"/>
</dbReference>
<proteinExistence type="predicted"/>
<accession>A0A0A9QC04</accession>
<organism evidence="1">
    <name type="scientific">Arundo donax</name>
    <name type="common">Giant reed</name>
    <name type="synonym">Donax arundinaceus</name>
    <dbReference type="NCBI Taxonomy" id="35708"/>
    <lineage>
        <taxon>Eukaryota</taxon>
        <taxon>Viridiplantae</taxon>
        <taxon>Streptophyta</taxon>
        <taxon>Embryophyta</taxon>
        <taxon>Tracheophyta</taxon>
        <taxon>Spermatophyta</taxon>
        <taxon>Magnoliopsida</taxon>
        <taxon>Liliopsida</taxon>
        <taxon>Poales</taxon>
        <taxon>Poaceae</taxon>
        <taxon>PACMAD clade</taxon>
        <taxon>Arundinoideae</taxon>
        <taxon>Arundineae</taxon>
        <taxon>Arundo</taxon>
    </lineage>
</organism>
<reference evidence="1" key="1">
    <citation type="submission" date="2014-09" db="EMBL/GenBank/DDBJ databases">
        <authorList>
            <person name="Magalhaes I.L.F."/>
            <person name="Oliveira U."/>
            <person name="Santos F.R."/>
            <person name="Vidigal T.H.D.A."/>
            <person name="Brescovit A.D."/>
            <person name="Santos A.J."/>
        </authorList>
    </citation>
    <scope>NUCLEOTIDE SEQUENCE</scope>
    <source>
        <tissue evidence="1">Shoot tissue taken approximately 20 cm above the soil surface</tissue>
    </source>
</reference>
<evidence type="ECO:0000313" key="1">
    <source>
        <dbReference type="EMBL" id="JAD25938.1"/>
    </source>
</evidence>
<protein>
    <submittedName>
        <fullName evidence="1">Uncharacterized protein</fullName>
    </submittedName>
</protein>
<reference evidence="1" key="2">
    <citation type="journal article" date="2015" name="Data Brief">
        <title>Shoot transcriptome of the giant reed, Arundo donax.</title>
        <authorList>
            <person name="Barrero R.A."/>
            <person name="Guerrero F.D."/>
            <person name="Moolhuijzen P."/>
            <person name="Goolsby J.A."/>
            <person name="Tidwell J."/>
            <person name="Bellgard S.E."/>
            <person name="Bellgard M.I."/>
        </authorList>
    </citation>
    <scope>NUCLEOTIDE SEQUENCE</scope>
    <source>
        <tissue evidence="1">Shoot tissue taken approximately 20 cm above the soil surface</tissue>
    </source>
</reference>